<gene>
    <name evidence="2" type="ORF">FF38_03370</name>
</gene>
<feature type="region of interest" description="Disordered" evidence="1">
    <location>
        <begin position="109"/>
        <end position="128"/>
    </location>
</feature>
<dbReference type="AlphaFoldDB" id="A0A0L0C9B7"/>
<comment type="caution">
    <text evidence="2">The sequence shown here is derived from an EMBL/GenBank/DDBJ whole genome shotgun (WGS) entry which is preliminary data.</text>
</comment>
<dbReference type="Proteomes" id="UP000037069">
    <property type="component" value="Unassembled WGS sequence"/>
</dbReference>
<evidence type="ECO:0000313" key="3">
    <source>
        <dbReference type="Proteomes" id="UP000037069"/>
    </source>
</evidence>
<organism evidence="2 3">
    <name type="scientific">Lucilia cuprina</name>
    <name type="common">Green bottle fly</name>
    <name type="synonym">Australian sheep blowfly</name>
    <dbReference type="NCBI Taxonomy" id="7375"/>
    <lineage>
        <taxon>Eukaryota</taxon>
        <taxon>Metazoa</taxon>
        <taxon>Ecdysozoa</taxon>
        <taxon>Arthropoda</taxon>
        <taxon>Hexapoda</taxon>
        <taxon>Insecta</taxon>
        <taxon>Pterygota</taxon>
        <taxon>Neoptera</taxon>
        <taxon>Endopterygota</taxon>
        <taxon>Diptera</taxon>
        <taxon>Brachycera</taxon>
        <taxon>Muscomorpha</taxon>
        <taxon>Oestroidea</taxon>
        <taxon>Calliphoridae</taxon>
        <taxon>Luciliinae</taxon>
        <taxon>Lucilia</taxon>
    </lineage>
</organism>
<accession>A0A0L0C9B7</accession>
<evidence type="ECO:0000256" key="1">
    <source>
        <dbReference type="SAM" id="MobiDB-lite"/>
    </source>
</evidence>
<evidence type="ECO:0000313" key="2">
    <source>
        <dbReference type="EMBL" id="KNC28842.1"/>
    </source>
</evidence>
<protein>
    <submittedName>
        <fullName evidence="2">Uncharacterized protein</fullName>
    </submittedName>
</protein>
<sequence length="161" mass="18507">MPQPSDLLDRRFHDSWISAAERPDYQSAKDCEFSNSCINRKLFPQERTSSYSQPVTTTSREFCLNIPGHSISDIGWQDPYISLFIVHRQKHQTYTEVKTLQYNSLLTLTHSSHEPQPPPTDQTGHSPAGNWAPAVTDYVVPWFDQVSNHSKEYLRSDITIL</sequence>
<keyword evidence="3" id="KW-1185">Reference proteome</keyword>
<name>A0A0L0C9B7_LUCCU</name>
<reference evidence="2 3" key="1">
    <citation type="journal article" date="2015" name="Nat. Commun.">
        <title>Lucilia cuprina genome unlocks parasitic fly biology to underpin future interventions.</title>
        <authorList>
            <person name="Anstead C.A."/>
            <person name="Korhonen P.K."/>
            <person name="Young N.D."/>
            <person name="Hall R.S."/>
            <person name="Jex A.R."/>
            <person name="Murali S.C."/>
            <person name="Hughes D.S."/>
            <person name="Lee S.F."/>
            <person name="Perry T."/>
            <person name="Stroehlein A.J."/>
            <person name="Ansell B.R."/>
            <person name="Breugelmans B."/>
            <person name="Hofmann A."/>
            <person name="Qu J."/>
            <person name="Dugan S."/>
            <person name="Lee S.L."/>
            <person name="Chao H."/>
            <person name="Dinh H."/>
            <person name="Han Y."/>
            <person name="Doddapaneni H.V."/>
            <person name="Worley K.C."/>
            <person name="Muzny D.M."/>
            <person name="Ioannidis P."/>
            <person name="Waterhouse R.M."/>
            <person name="Zdobnov E.M."/>
            <person name="James P.J."/>
            <person name="Bagnall N.H."/>
            <person name="Kotze A.C."/>
            <person name="Gibbs R.A."/>
            <person name="Richards S."/>
            <person name="Batterham P."/>
            <person name="Gasser R.B."/>
        </authorList>
    </citation>
    <scope>NUCLEOTIDE SEQUENCE [LARGE SCALE GENOMIC DNA]</scope>
    <source>
        <strain evidence="2 3">LS</strain>
        <tissue evidence="2">Full body</tissue>
    </source>
</reference>
<proteinExistence type="predicted"/>
<dbReference type="EMBL" id="JRES01000738">
    <property type="protein sequence ID" value="KNC28842.1"/>
    <property type="molecule type" value="Genomic_DNA"/>
</dbReference>